<dbReference type="SMART" id="SM00850">
    <property type="entry name" value="LytTR"/>
    <property type="match status" value="1"/>
</dbReference>
<feature type="modified residue" description="4-aspartylphosphate" evidence="1">
    <location>
        <position position="55"/>
    </location>
</feature>
<sequence>MIRAIIVDDEPINISNLRALLMRHCEGIDVVATATGADEAREHIIELKPDVVFLDIEMPGKNGFDLLRSLNDTDFDVVFVTAYDTYGIMAIKFSALDYLLKPINITELKNTVNRIEQSVNTRKQNSRLNNLLNLLDRKSPDESQKIALPTQKETYLVPVKDIVRCESSNNYTTFYLTNGAEHLISKPLYEYDELLSPYGFIRCHQSHLVNKAHVASILNEDSGYLVMNYISQKIPISRQRKSTIKSLFKI</sequence>
<dbReference type="GO" id="GO:0003677">
    <property type="term" value="F:DNA binding"/>
    <property type="evidence" value="ECO:0007669"/>
    <property type="project" value="UniProtKB-KW"/>
</dbReference>
<comment type="caution">
    <text evidence="4">The sequence shown here is derived from an EMBL/GenBank/DDBJ whole genome shotgun (WGS) entry which is preliminary data.</text>
</comment>
<dbReference type="PANTHER" id="PTHR37299:SF1">
    <property type="entry name" value="STAGE 0 SPORULATION PROTEIN A HOMOLOG"/>
    <property type="match status" value="1"/>
</dbReference>
<dbReference type="Pfam" id="PF00072">
    <property type="entry name" value="Response_reg"/>
    <property type="match status" value="1"/>
</dbReference>
<accession>A0ABP8FTK8</accession>
<dbReference type="Proteomes" id="UP001500582">
    <property type="component" value="Unassembled WGS sequence"/>
</dbReference>
<dbReference type="SMART" id="SM00448">
    <property type="entry name" value="REC"/>
    <property type="match status" value="1"/>
</dbReference>
<dbReference type="InterPro" id="IPR046947">
    <property type="entry name" value="LytR-like"/>
</dbReference>
<keyword evidence="4" id="KW-0238">DNA-binding</keyword>
<gene>
    <name evidence="4" type="ORF">GCM10023149_05410</name>
</gene>
<dbReference type="Gene3D" id="2.40.50.1020">
    <property type="entry name" value="LytTr DNA-binding domain"/>
    <property type="match status" value="1"/>
</dbReference>
<dbReference type="PANTHER" id="PTHR37299">
    <property type="entry name" value="TRANSCRIPTIONAL REGULATOR-RELATED"/>
    <property type="match status" value="1"/>
</dbReference>
<dbReference type="InterPro" id="IPR001789">
    <property type="entry name" value="Sig_transdc_resp-reg_receiver"/>
</dbReference>
<feature type="domain" description="Response regulatory" evidence="2">
    <location>
        <begin position="3"/>
        <end position="116"/>
    </location>
</feature>
<dbReference type="Gene3D" id="3.40.50.2300">
    <property type="match status" value="1"/>
</dbReference>
<organism evidence="4 5">
    <name type="scientific">Mucilaginibacter gynuensis</name>
    <dbReference type="NCBI Taxonomy" id="1302236"/>
    <lineage>
        <taxon>Bacteria</taxon>
        <taxon>Pseudomonadati</taxon>
        <taxon>Bacteroidota</taxon>
        <taxon>Sphingobacteriia</taxon>
        <taxon>Sphingobacteriales</taxon>
        <taxon>Sphingobacteriaceae</taxon>
        <taxon>Mucilaginibacter</taxon>
    </lineage>
</organism>
<dbReference type="EMBL" id="BAABFT010000001">
    <property type="protein sequence ID" value="GAA4310659.1"/>
    <property type="molecule type" value="Genomic_DNA"/>
</dbReference>
<keyword evidence="5" id="KW-1185">Reference proteome</keyword>
<reference evidence="5" key="1">
    <citation type="journal article" date="2019" name="Int. J. Syst. Evol. Microbiol.">
        <title>The Global Catalogue of Microorganisms (GCM) 10K type strain sequencing project: providing services to taxonomists for standard genome sequencing and annotation.</title>
        <authorList>
            <consortium name="The Broad Institute Genomics Platform"/>
            <consortium name="The Broad Institute Genome Sequencing Center for Infectious Disease"/>
            <person name="Wu L."/>
            <person name="Ma J."/>
        </authorList>
    </citation>
    <scope>NUCLEOTIDE SEQUENCE [LARGE SCALE GENOMIC DNA]</scope>
    <source>
        <strain evidence="5">JCM 17705</strain>
    </source>
</reference>
<dbReference type="PROSITE" id="PS50110">
    <property type="entry name" value="RESPONSE_REGULATORY"/>
    <property type="match status" value="1"/>
</dbReference>
<dbReference type="RefSeq" id="WP_345209447.1">
    <property type="nucleotide sequence ID" value="NZ_BAABFT010000001.1"/>
</dbReference>
<evidence type="ECO:0000259" key="3">
    <source>
        <dbReference type="PROSITE" id="PS50930"/>
    </source>
</evidence>
<evidence type="ECO:0000256" key="1">
    <source>
        <dbReference type="PROSITE-ProRule" id="PRU00169"/>
    </source>
</evidence>
<evidence type="ECO:0000259" key="2">
    <source>
        <dbReference type="PROSITE" id="PS50110"/>
    </source>
</evidence>
<dbReference type="InterPro" id="IPR011006">
    <property type="entry name" value="CheY-like_superfamily"/>
</dbReference>
<keyword evidence="1" id="KW-0597">Phosphoprotein</keyword>
<protein>
    <submittedName>
        <fullName evidence="4">LytTR family DNA-binding domain-containing protein</fullName>
    </submittedName>
</protein>
<feature type="domain" description="HTH LytTR-type" evidence="3">
    <location>
        <begin position="146"/>
        <end position="250"/>
    </location>
</feature>
<evidence type="ECO:0000313" key="5">
    <source>
        <dbReference type="Proteomes" id="UP001500582"/>
    </source>
</evidence>
<proteinExistence type="predicted"/>
<name>A0ABP8FTK8_9SPHI</name>
<evidence type="ECO:0000313" key="4">
    <source>
        <dbReference type="EMBL" id="GAA4310659.1"/>
    </source>
</evidence>
<dbReference type="Pfam" id="PF04397">
    <property type="entry name" value="LytTR"/>
    <property type="match status" value="1"/>
</dbReference>
<dbReference type="SUPFAM" id="SSF52172">
    <property type="entry name" value="CheY-like"/>
    <property type="match status" value="1"/>
</dbReference>
<dbReference type="PROSITE" id="PS50930">
    <property type="entry name" value="HTH_LYTTR"/>
    <property type="match status" value="1"/>
</dbReference>
<dbReference type="InterPro" id="IPR007492">
    <property type="entry name" value="LytTR_DNA-bd_dom"/>
</dbReference>